<dbReference type="SMART" id="SM00382">
    <property type="entry name" value="AAA"/>
    <property type="match status" value="1"/>
</dbReference>
<dbReference type="GO" id="GO:0003684">
    <property type="term" value="F:damaged DNA binding"/>
    <property type="evidence" value="ECO:0007669"/>
    <property type="project" value="InterPro"/>
</dbReference>
<dbReference type="InterPro" id="IPR041166">
    <property type="entry name" value="Rubredoxin_2"/>
</dbReference>
<comment type="function">
    <text evidence="13">DNA-dependent ATPase involved in processing of recombination intermediates, plays a role in repairing DNA breaks. Stimulates the branch migration of RecA-mediated strand transfer reactions, allowing the 3' invading strand to extend heteroduplex DNA faster. Binds ssDNA in the presence of ADP but not other nucleotides, has ATPase activity that is stimulated by ssDNA and various branched DNA structures, but inhibited by SSB. Does not have RecA's homology-searching function.</text>
</comment>
<comment type="domain">
    <text evidence="11">The middle region has homology to RecA with ATPase motifs including the RadA KNRFG motif, while the C-terminus is homologous to Lon protease.</text>
</comment>
<dbReference type="InterPro" id="IPR003593">
    <property type="entry name" value="AAA+_ATPase"/>
</dbReference>
<keyword evidence="2 11" id="KW-0547">Nucleotide-binding</keyword>
<evidence type="ECO:0000256" key="6">
    <source>
        <dbReference type="ARBA" id="ARBA00022833"/>
    </source>
</evidence>
<dbReference type="GO" id="GO:0016787">
    <property type="term" value="F:hydrolase activity"/>
    <property type="evidence" value="ECO:0007669"/>
    <property type="project" value="UniProtKB-KW"/>
</dbReference>
<dbReference type="RefSeq" id="WP_012505743.1">
    <property type="nucleotide sequence ID" value="NC_011059.1"/>
</dbReference>
<keyword evidence="6 13" id="KW-0862">Zinc</keyword>
<keyword evidence="4 13" id="KW-0863">Zinc-finger</keyword>
<dbReference type="InterPro" id="IPR027417">
    <property type="entry name" value="P-loop_NTPase"/>
</dbReference>
<dbReference type="Pfam" id="PF18073">
    <property type="entry name" value="Zn_ribbon_LapB"/>
    <property type="match status" value="1"/>
</dbReference>
<dbReference type="GO" id="GO:0005524">
    <property type="term" value="F:ATP binding"/>
    <property type="evidence" value="ECO:0007669"/>
    <property type="project" value="UniProtKB-UniRule"/>
</dbReference>
<keyword evidence="10 11" id="KW-0234">DNA repair</keyword>
<dbReference type="GO" id="GO:0005829">
    <property type="term" value="C:cytosol"/>
    <property type="evidence" value="ECO:0007669"/>
    <property type="project" value="TreeGrafter"/>
</dbReference>
<dbReference type="GO" id="GO:0032259">
    <property type="term" value="P:methylation"/>
    <property type="evidence" value="ECO:0007669"/>
    <property type="project" value="UniProtKB-KW"/>
</dbReference>
<dbReference type="InterPro" id="IPR014774">
    <property type="entry name" value="KaiC-like_dom"/>
</dbReference>
<organism evidence="16 17">
    <name type="scientific">Prosthecochloris aestuarii (strain DSM 271 / SK 413)</name>
    <dbReference type="NCBI Taxonomy" id="290512"/>
    <lineage>
        <taxon>Bacteria</taxon>
        <taxon>Pseudomonadati</taxon>
        <taxon>Chlorobiota</taxon>
        <taxon>Chlorobiia</taxon>
        <taxon>Chlorobiales</taxon>
        <taxon>Chlorobiaceae</taxon>
        <taxon>Prosthecochloris</taxon>
    </lineage>
</organism>
<dbReference type="GO" id="GO:0000725">
    <property type="term" value="P:recombinational repair"/>
    <property type="evidence" value="ECO:0007669"/>
    <property type="project" value="UniProtKB-UniRule"/>
</dbReference>
<feature type="short sequence motif" description="RadA KNRFG motif" evidence="11">
    <location>
        <begin position="252"/>
        <end position="256"/>
    </location>
</feature>
<dbReference type="EMBL" id="CP001108">
    <property type="protein sequence ID" value="ACF46208.1"/>
    <property type="molecule type" value="Genomic_DNA"/>
</dbReference>
<reference evidence="16" key="1">
    <citation type="submission" date="2008-06" db="EMBL/GenBank/DDBJ databases">
        <title>Complete sequence of chromosome of Prosthecochloris aestuarii DSM 271.</title>
        <authorList>
            <consortium name="US DOE Joint Genome Institute"/>
            <person name="Lucas S."/>
            <person name="Copeland A."/>
            <person name="Lapidus A."/>
            <person name="Glavina del Rio T."/>
            <person name="Dalin E."/>
            <person name="Tice H."/>
            <person name="Bruce D."/>
            <person name="Goodwin L."/>
            <person name="Pitluck S."/>
            <person name="Schmutz J."/>
            <person name="Larimer F."/>
            <person name="Land M."/>
            <person name="Hauser L."/>
            <person name="Kyrpides N."/>
            <person name="Anderson I."/>
            <person name="Liu Z."/>
            <person name="Li T."/>
            <person name="Zhao F."/>
            <person name="Overmann J."/>
            <person name="Bryant D.A."/>
            <person name="Richardson P."/>
        </authorList>
    </citation>
    <scope>NUCLEOTIDE SEQUENCE [LARGE SCALE GENOMIC DNA]</scope>
    <source>
        <strain evidence="16">DSM 271</strain>
    </source>
</reference>
<dbReference type="CDD" id="cd01121">
    <property type="entry name" value="RadA_SMS_N"/>
    <property type="match status" value="1"/>
</dbReference>
<keyword evidence="16" id="KW-0808">Transferase</keyword>
<protein>
    <recommendedName>
        <fullName evidence="11 12">DNA repair protein RadA</fullName>
    </recommendedName>
</protein>
<evidence type="ECO:0000313" key="16">
    <source>
        <dbReference type="EMBL" id="ACF46208.1"/>
    </source>
</evidence>
<dbReference type="InterPro" id="IPR014721">
    <property type="entry name" value="Ribsml_uS5_D2-typ_fold_subgr"/>
</dbReference>
<evidence type="ECO:0000313" key="17">
    <source>
        <dbReference type="Proteomes" id="UP000002725"/>
    </source>
</evidence>
<feature type="domain" description="RecA family profile 1" evidence="15">
    <location>
        <begin position="68"/>
        <end position="215"/>
    </location>
</feature>
<evidence type="ECO:0000256" key="2">
    <source>
        <dbReference type="ARBA" id="ARBA00022741"/>
    </source>
</evidence>
<evidence type="ECO:0000256" key="7">
    <source>
        <dbReference type="ARBA" id="ARBA00022840"/>
    </source>
</evidence>
<evidence type="ECO:0000256" key="10">
    <source>
        <dbReference type="ARBA" id="ARBA00023204"/>
    </source>
</evidence>
<dbReference type="PROSITE" id="PS50162">
    <property type="entry name" value="RECA_2"/>
    <property type="match status" value="1"/>
</dbReference>
<dbReference type="GO" id="GO:0008270">
    <property type="term" value="F:zinc ion binding"/>
    <property type="evidence" value="ECO:0007669"/>
    <property type="project" value="UniProtKB-KW"/>
</dbReference>
<dbReference type="Gene3D" id="3.40.50.300">
    <property type="entry name" value="P-loop containing nucleotide triphosphate hydrolases"/>
    <property type="match status" value="1"/>
</dbReference>
<dbReference type="KEGG" id="paa:Paes_1179"/>
<dbReference type="SUPFAM" id="SSF52540">
    <property type="entry name" value="P-loop containing nucleoside triphosphate hydrolases"/>
    <property type="match status" value="1"/>
</dbReference>
<keyword evidence="5" id="KW-0378">Hydrolase</keyword>
<evidence type="ECO:0000256" key="13">
    <source>
        <dbReference type="RuleBase" id="RU003555"/>
    </source>
</evidence>
<evidence type="ECO:0000256" key="14">
    <source>
        <dbReference type="SAM" id="MobiDB-lite"/>
    </source>
</evidence>
<evidence type="ECO:0000256" key="3">
    <source>
        <dbReference type="ARBA" id="ARBA00022763"/>
    </source>
</evidence>
<sequence>MAKSSIRYICANCGAVSLKYSGKCFDCQSWGTLQETHEEAPEGGSKKKIPTSQLSKPENLLADEPPETSRRLPTGMNELDRVLGGGLMNASAVLCGGEPGIGKSTLMLQIAPSATPAKILYICGEESPSQVRDRARRLGIHTENLWLLAEVTLERILASIDNEKPAIVIIDSIQTIFSDEYQSSAGTITQIRECASSLIRTAKSRGFILLIIGHITKAGSLAGPKTLEHMVDTVLQFEGESHQRYRMIRSVKNRFGSTNEIGVFRMDEHGLEEVTNPSEFFIADRSADVPGNAVIAAIEGTRALLVEVQALVSKTNYSMPQRISSGFDLKRLNIILAVLEKRLLIPTWGQDVFIKAAGGLKLVEPAADLGVAAAIASGIRDITSDPSTVCAGEIGLSGELRAISDSERRIREAAHLGFQRILLPAANTRDLKASLKTLPITIVGCKTLQQALDHLEL</sequence>
<dbReference type="GO" id="GO:0140664">
    <property type="term" value="F:ATP-dependent DNA damage sensor activity"/>
    <property type="evidence" value="ECO:0007669"/>
    <property type="project" value="InterPro"/>
</dbReference>
<dbReference type="FunFam" id="3.40.50.300:FF:000050">
    <property type="entry name" value="DNA repair protein RadA"/>
    <property type="match status" value="1"/>
</dbReference>
<dbReference type="Pfam" id="PF06745">
    <property type="entry name" value="ATPase"/>
    <property type="match status" value="1"/>
</dbReference>
<dbReference type="MEROPS" id="S16.A04"/>
<comment type="function">
    <text evidence="11">Plays a role in repairing double-strand DNA breaks, probably involving stabilizing or processing branched DNA or blocked replication forks.</text>
</comment>
<keyword evidence="8 11" id="KW-0346">Stress response</keyword>
<keyword evidence="9 11" id="KW-0238">DNA-binding</keyword>
<feature type="region of interest" description="Lon-protease-like" evidence="11">
    <location>
        <begin position="351"/>
        <end position="457"/>
    </location>
</feature>
<dbReference type="PANTHER" id="PTHR32472:SF10">
    <property type="entry name" value="DNA REPAIR PROTEIN RADA-LIKE PROTEIN"/>
    <property type="match status" value="1"/>
</dbReference>
<evidence type="ECO:0000256" key="12">
    <source>
        <dbReference type="NCBIfam" id="TIGR00416"/>
    </source>
</evidence>
<dbReference type="STRING" id="290512.Paes_1179"/>
<dbReference type="PANTHER" id="PTHR32472">
    <property type="entry name" value="DNA REPAIR PROTEIN RADA"/>
    <property type="match status" value="1"/>
</dbReference>
<dbReference type="HAMAP" id="MF_01498">
    <property type="entry name" value="RadA_bact"/>
    <property type="match status" value="1"/>
</dbReference>
<dbReference type="Proteomes" id="UP000002725">
    <property type="component" value="Chromosome"/>
</dbReference>
<dbReference type="InterPro" id="IPR020588">
    <property type="entry name" value="RecA_ATP-bd"/>
</dbReference>
<keyword evidence="17" id="KW-1185">Reference proteome</keyword>
<keyword evidence="16" id="KW-0489">Methyltransferase</keyword>
<evidence type="ECO:0000256" key="9">
    <source>
        <dbReference type="ARBA" id="ARBA00023125"/>
    </source>
</evidence>
<evidence type="ECO:0000256" key="1">
    <source>
        <dbReference type="ARBA" id="ARBA00022723"/>
    </source>
</evidence>
<comment type="similarity">
    <text evidence="11 13">Belongs to the RecA family. RadA subfamily.</text>
</comment>
<dbReference type="PRINTS" id="PR01874">
    <property type="entry name" value="DNAREPAIRADA"/>
</dbReference>
<keyword evidence="7 11" id="KW-0067">ATP-binding</keyword>
<evidence type="ECO:0000259" key="15">
    <source>
        <dbReference type="PROSITE" id="PS50162"/>
    </source>
</evidence>
<accession>B4S821</accession>
<evidence type="ECO:0000256" key="4">
    <source>
        <dbReference type="ARBA" id="ARBA00022771"/>
    </source>
</evidence>
<keyword evidence="3 11" id="KW-0227">DNA damage</keyword>
<keyword evidence="1 11" id="KW-0479">Metal-binding</keyword>
<dbReference type="HOGENOM" id="CLU_018264_0_1_10"/>
<feature type="binding site" evidence="11">
    <location>
        <begin position="97"/>
        <end position="104"/>
    </location>
    <ligand>
        <name>ATP</name>
        <dbReference type="ChEBI" id="CHEBI:30616"/>
    </ligand>
</feature>
<dbReference type="InterPro" id="IPR020568">
    <property type="entry name" value="Ribosomal_Su5_D2-typ_SF"/>
</dbReference>
<evidence type="ECO:0000256" key="8">
    <source>
        <dbReference type="ARBA" id="ARBA00023016"/>
    </source>
</evidence>
<dbReference type="Gene3D" id="3.30.230.10">
    <property type="match status" value="1"/>
</dbReference>
<dbReference type="Pfam" id="PF13541">
    <property type="entry name" value="ChlI"/>
    <property type="match status" value="1"/>
</dbReference>
<dbReference type="NCBIfam" id="TIGR00416">
    <property type="entry name" value="sms"/>
    <property type="match status" value="1"/>
</dbReference>
<feature type="region of interest" description="Disordered" evidence="14">
    <location>
        <begin position="36"/>
        <end position="74"/>
    </location>
</feature>
<dbReference type="SUPFAM" id="SSF54211">
    <property type="entry name" value="Ribosomal protein S5 domain 2-like"/>
    <property type="match status" value="1"/>
</dbReference>
<gene>
    <name evidence="11" type="primary">radA</name>
    <name evidence="16" type="ordered locus">Paes_1179</name>
</gene>
<proteinExistence type="inferred from homology"/>
<evidence type="ECO:0000256" key="5">
    <source>
        <dbReference type="ARBA" id="ARBA00022801"/>
    </source>
</evidence>
<evidence type="ECO:0000256" key="11">
    <source>
        <dbReference type="HAMAP-Rule" id="MF_01498"/>
    </source>
</evidence>
<dbReference type="AlphaFoldDB" id="B4S821"/>
<dbReference type="InterPro" id="IPR004504">
    <property type="entry name" value="DNA_repair_RadA"/>
</dbReference>
<name>B4S821_PROA2</name>
<dbReference type="eggNOG" id="COG1066">
    <property type="taxonomic scope" value="Bacteria"/>
</dbReference>
<dbReference type="GO" id="GO:0008168">
    <property type="term" value="F:methyltransferase activity"/>
    <property type="evidence" value="ECO:0007669"/>
    <property type="project" value="UniProtKB-KW"/>
</dbReference>